<dbReference type="InterPro" id="IPR011990">
    <property type="entry name" value="TPR-like_helical_dom_sf"/>
</dbReference>
<keyword evidence="4" id="KW-1185">Reference proteome</keyword>
<organism evidence="4">
    <name type="scientific">Selaginella moellendorffii</name>
    <name type="common">Spikemoss</name>
    <dbReference type="NCBI Taxonomy" id="88036"/>
    <lineage>
        <taxon>Eukaryota</taxon>
        <taxon>Viridiplantae</taxon>
        <taxon>Streptophyta</taxon>
        <taxon>Embryophyta</taxon>
        <taxon>Tracheophyta</taxon>
        <taxon>Lycopodiopsida</taxon>
        <taxon>Selaginellales</taxon>
        <taxon>Selaginellaceae</taxon>
        <taxon>Selaginella</taxon>
    </lineage>
</organism>
<feature type="non-terminal residue" evidence="3">
    <location>
        <position position="649"/>
    </location>
</feature>
<dbReference type="FunFam" id="1.25.40.10:FF:000381">
    <property type="entry name" value="Pentatricopeptide repeat-containing protein"/>
    <property type="match status" value="1"/>
</dbReference>
<dbReference type="NCBIfam" id="TIGR00756">
    <property type="entry name" value="PPR"/>
    <property type="match status" value="5"/>
</dbReference>
<dbReference type="eggNOG" id="KOG4197">
    <property type="taxonomic scope" value="Eukaryota"/>
</dbReference>
<dbReference type="Pfam" id="PF13041">
    <property type="entry name" value="PPR_2"/>
    <property type="match status" value="2"/>
</dbReference>
<evidence type="ECO:0000313" key="4">
    <source>
        <dbReference type="Proteomes" id="UP000001514"/>
    </source>
</evidence>
<dbReference type="EMBL" id="GL377600">
    <property type="protein sequence ID" value="EFJ21107.1"/>
    <property type="molecule type" value="Genomic_DNA"/>
</dbReference>
<dbReference type="PANTHER" id="PTHR47926">
    <property type="entry name" value="PENTATRICOPEPTIDE REPEAT-CONTAINING PROTEIN"/>
    <property type="match status" value="1"/>
</dbReference>
<dbReference type="GO" id="GO:0003723">
    <property type="term" value="F:RNA binding"/>
    <property type="evidence" value="ECO:0007669"/>
    <property type="project" value="InterPro"/>
</dbReference>
<sequence length="649" mass="71237">AQAKRLHARLARWELDTFVGNHVVKMYASCGSVEDAKAAFERIRPRNVFSWNIMLSAYAQKGHLREARELFDKMEKRDHSGVSWSSMVSAYAQNGYPSEALEIFWAMSLEGVKPRTSTWVSVIDSCGSALAVKDGEVLRQAVKDAGLEGDVVVGTALVDMLGKFGKPEEAWRVFAGISEKNTISWNAIMSAFARNDRFQEALRVFQTMCLEGAEQDNVTFLNVFSVCSKAPTLAFEGECWYQRLLEAGFAFDCSLETAVVNMCVNSRRLEQAFRVFDGMIRRSTVTWTIVLRACGQSGDARKALKMLALMDQDGIPPDKIVILSVLESCSSSLSFGSHAKASFDGIVRGNVASWTAMIVAYIQSGECHSALQLFSTMDLEGIHPDTVTFGYVLSVCANAGARQHGKAIHSAIFEAGIDTSGALGIALVKMYERCGSVTESTKLFKEMPERSPHRLIAGLHCQQMDEKEVEEMFQAMDLEGRSLDREAAIATISACWQSSIARTIHARVLESEWSLDSNLAAALINMHGKCGNLREARRVFDELGSGRDSVLWTSIMAAYSRDSGAKSCQEIFELFGMMSLEGVAPSGVSFIIVLTTCSHTGMLGRAVECVRWMIQDFGMEAGGYHLACVVDLLGRAGRGDDAAEVVNRM</sequence>
<keyword evidence="1" id="KW-0677">Repeat</keyword>
<feature type="repeat" description="PPR" evidence="2">
    <location>
        <begin position="283"/>
        <end position="317"/>
    </location>
</feature>
<dbReference type="KEGG" id="smo:SELMODRAFT_30946"/>
<dbReference type="FunFam" id="1.25.40.10:FF:000442">
    <property type="entry name" value="Pentatricopeptide repeat-containing protein At3g49710"/>
    <property type="match status" value="1"/>
</dbReference>
<evidence type="ECO:0000256" key="2">
    <source>
        <dbReference type="PROSITE-ProRule" id="PRU00708"/>
    </source>
</evidence>
<dbReference type="STRING" id="88036.D8S3I2"/>
<name>D8S3I2_SELML</name>
<feature type="non-terminal residue" evidence="3">
    <location>
        <position position="1"/>
    </location>
</feature>
<protein>
    <recommendedName>
        <fullName evidence="5">Pentacotripeptide-repeat region of PRORP domain-containing protein</fullName>
    </recommendedName>
</protein>
<dbReference type="InParanoid" id="D8S3I2"/>
<dbReference type="SUPFAM" id="SSF48452">
    <property type="entry name" value="TPR-like"/>
    <property type="match status" value="1"/>
</dbReference>
<dbReference type="HOGENOM" id="CLU_002706_15_6_1"/>
<feature type="repeat" description="PPR" evidence="2">
    <location>
        <begin position="82"/>
        <end position="114"/>
    </location>
</feature>
<dbReference type="InterPro" id="IPR002885">
    <property type="entry name" value="PPR_rpt"/>
</dbReference>
<reference evidence="3 4" key="1">
    <citation type="journal article" date="2011" name="Science">
        <title>The Selaginella genome identifies genetic changes associated with the evolution of vascular plants.</title>
        <authorList>
            <person name="Banks J.A."/>
            <person name="Nishiyama T."/>
            <person name="Hasebe M."/>
            <person name="Bowman J.L."/>
            <person name="Gribskov M."/>
            <person name="dePamphilis C."/>
            <person name="Albert V.A."/>
            <person name="Aono N."/>
            <person name="Aoyama T."/>
            <person name="Ambrose B.A."/>
            <person name="Ashton N.W."/>
            <person name="Axtell M.J."/>
            <person name="Barker E."/>
            <person name="Barker M.S."/>
            <person name="Bennetzen J.L."/>
            <person name="Bonawitz N.D."/>
            <person name="Chapple C."/>
            <person name="Cheng C."/>
            <person name="Correa L.G."/>
            <person name="Dacre M."/>
            <person name="DeBarry J."/>
            <person name="Dreyer I."/>
            <person name="Elias M."/>
            <person name="Engstrom E.M."/>
            <person name="Estelle M."/>
            <person name="Feng L."/>
            <person name="Finet C."/>
            <person name="Floyd S.K."/>
            <person name="Frommer W.B."/>
            <person name="Fujita T."/>
            <person name="Gramzow L."/>
            <person name="Gutensohn M."/>
            <person name="Harholt J."/>
            <person name="Hattori M."/>
            <person name="Heyl A."/>
            <person name="Hirai T."/>
            <person name="Hiwatashi Y."/>
            <person name="Ishikawa M."/>
            <person name="Iwata M."/>
            <person name="Karol K.G."/>
            <person name="Koehler B."/>
            <person name="Kolukisaoglu U."/>
            <person name="Kubo M."/>
            <person name="Kurata T."/>
            <person name="Lalonde S."/>
            <person name="Li K."/>
            <person name="Li Y."/>
            <person name="Litt A."/>
            <person name="Lyons E."/>
            <person name="Manning G."/>
            <person name="Maruyama T."/>
            <person name="Michael T.P."/>
            <person name="Mikami K."/>
            <person name="Miyazaki S."/>
            <person name="Morinaga S."/>
            <person name="Murata T."/>
            <person name="Mueller-Roeber B."/>
            <person name="Nelson D.R."/>
            <person name="Obara M."/>
            <person name="Oguri Y."/>
            <person name="Olmstead R.G."/>
            <person name="Onodera N."/>
            <person name="Petersen B.L."/>
            <person name="Pils B."/>
            <person name="Prigge M."/>
            <person name="Rensing S.A."/>
            <person name="Riano-Pachon D.M."/>
            <person name="Roberts A.W."/>
            <person name="Sato Y."/>
            <person name="Scheller H.V."/>
            <person name="Schulz B."/>
            <person name="Schulz C."/>
            <person name="Shakirov E.V."/>
            <person name="Shibagaki N."/>
            <person name="Shinohara N."/>
            <person name="Shippen D.E."/>
            <person name="Soerensen I."/>
            <person name="Sotooka R."/>
            <person name="Sugimoto N."/>
            <person name="Sugita M."/>
            <person name="Sumikawa N."/>
            <person name="Tanurdzic M."/>
            <person name="Theissen G."/>
            <person name="Ulvskov P."/>
            <person name="Wakazuki S."/>
            <person name="Weng J.K."/>
            <person name="Willats W.W."/>
            <person name="Wipf D."/>
            <person name="Wolf P.G."/>
            <person name="Yang L."/>
            <person name="Zimmer A.D."/>
            <person name="Zhu Q."/>
            <person name="Mitros T."/>
            <person name="Hellsten U."/>
            <person name="Loque D."/>
            <person name="Otillar R."/>
            <person name="Salamov A."/>
            <person name="Schmutz J."/>
            <person name="Shapiro H."/>
            <person name="Lindquist E."/>
            <person name="Lucas S."/>
            <person name="Rokhsar D."/>
            <person name="Grigoriev I.V."/>
        </authorList>
    </citation>
    <scope>NUCLEOTIDE SEQUENCE [LARGE SCALE GENOMIC DNA]</scope>
</reference>
<evidence type="ECO:0008006" key="5">
    <source>
        <dbReference type="Google" id="ProtNLM"/>
    </source>
</evidence>
<gene>
    <name evidence="3" type="ORF">SELMODRAFT_30946</name>
</gene>
<evidence type="ECO:0000256" key="1">
    <source>
        <dbReference type="ARBA" id="ARBA00022737"/>
    </source>
</evidence>
<dbReference type="Pfam" id="PF01535">
    <property type="entry name" value="PPR"/>
    <property type="match status" value="7"/>
</dbReference>
<dbReference type="GO" id="GO:0009451">
    <property type="term" value="P:RNA modification"/>
    <property type="evidence" value="ECO:0007669"/>
    <property type="project" value="InterPro"/>
</dbReference>
<dbReference type="PROSITE" id="PS51375">
    <property type="entry name" value="PPR"/>
    <property type="match status" value="6"/>
</dbReference>
<proteinExistence type="predicted"/>
<dbReference type="PANTHER" id="PTHR47926:SF533">
    <property type="entry name" value="DYW DOMAIN-CONTAINING PROTEIN"/>
    <property type="match status" value="1"/>
</dbReference>
<dbReference type="Proteomes" id="UP000001514">
    <property type="component" value="Unassembled WGS sequence"/>
</dbReference>
<feature type="repeat" description="PPR" evidence="2">
    <location>
        <begin position="181"/>
        <end position="215"/>
    </location>
</feature>
<evidence type="ECO:0000313" key="3">
    <source>
        <dbReference type="EMBL" id="EFJ21107.1"/>
    </source>
</evidence>
<dbReference type="Gene3D" id="1.25.40.10">
    <property type="entry name" value="Tetratricopeptide repeat domain"/>
    <property type="match status" value="6"/>
</dbReference>
<dbReference type="AlphaFoldDB" id="D8S3I2"/>
<feature type="repeat" description="PPR" evidence="2">
    <location>
        <begin position="548"/>
        <end position="585"/>
    </location>
</feature>
<dbReference type="InterPro" id="IPR046960">
    <property type="entry name" value="PPR_At4g14850-like_plant"/>
</dbReference>
<feature type="repeat" description="PPR" evidence="2">
    <location>
        <begin position="47"/>
        <end position="81"/>
    </location>
</feature>
<feature type="repeat" description="PPR" evidence="2">
    <location>
        <begin position="350"/>
        <end position="384"/>
    </location>
</feature>
<dbReference type="Gramene" id="EFJ21107">
    <property type="protein sequence ID" value="EFJ21107"/>
    <property type="gene ID" value="SELMODRAFT_30946"/>
</dbReference>
<accession>D8S3I2</accession>